<comment type="caution">
    <text evidence="4">The sequence shown here is derived from an EMBL/GenBank/DDBJ whole genome shotgun (WGS) entry which is preliminary data.</text>
</comment>
<dbReference type="SUPFAM" id="SSF55729">
    <property type="entry name" value="Acyl-CoA N-acyltransferases (Nat)"/>
    <property type="match status" value="1"/>
</dbReference>
<dbReference type="PROSITE" id="PS51186">
    <property type="entry name" value="GNAT"/>
    <property type="match status" value="1"/>
</dbReference>
<evidence type="ECO:0000313" key="4">
    <source>
        <dbReference type="EMBL" id="KMY48402.1"/>
    </source>
</evidence>
<feature type="domain" description="N-acetyltransferase" evidence="3">
    <location>
        <begin position="16"/>
        <end position="187"/>
    </location>
</feature>
<organism evidence="4 5">
    <name type="scientific">Peribacillus loiseleuriae</name>
    <dbReference type="NCBI Taxonomy" id="1679170"/>
    <lineage>
        <taxon>Bacteria</taxon>
        <taxon>Bacillati</taxon>
        <taxon>Bacillota</taxon>
        <taxon>Bacilli</taxon>
        <taxon>Bacillales</taxon>
        <taxon>Bacillaceae</taxon>
        <taxon>Peribacillus</taxon>
    </lineage>
</organism>
<dbReference type="STRING" id="1679170.AC625_01770"/>
<evidence type="ECO:0000313" key="5">
    <source>
        <dbReference type="Proteomes" id="UP000037146"/>
    </source>
</evidence>
<evidence type="ECO:0000256" key="1">
    <source>
        <dbReference type="ARBA" id="ARBA00022679"/>
    </source>
</evidence>
<keyword evidence="2" id="KW-0012">Acyltransferase</keyword>
<reference evidence="5" key="1">
    <citation type="submission" date="2015-07" db="EMBL/GenBank/DDBJ databases">
        <title>Genome sequencing project for genomic taxonomy and phylogenomics of Bacillus-like bacteria.</title>
        <authorList>
            <person name="Liu B."/>
            <person name="Wang J."/>
            <person name="Zhu Y."/>
            <person name="Liu G."/>
            <person name="Chen Q."/>
            <person name="Chen Z."/>
            <person name="Lan J."/>
            <person name="Che J."/>
            <person name="Ge C."/>
            <person name="Shi H."/>
            <person name="Pan Z."/>
            <person name="Liu X."/>
        </authorList>
    </citation>
    <scope>NUCLEOTIDE SEQUENCE [LARGE SCALE GENOMIC DNA]</scope>
    <source>
        <strain evidence="5">FJAT-27997</strain>
    </source>
</reference>
<dbReference type="InterPro" id="IPR050680">
    <property type="entry name" value="YpeA/RimI_acetyltransf"/>
</dbReference>
<dbReference type="GO" id="GO:0016747">
    <property type="term" value="F:acyltransferase activity, transferring groups other than amino-acyl groups"/>
    <property type="evidence" value="ECO:0007669"/>
    <property type="project" value="InterPro"/>
</dbReference>
<dbReference type="OrthoDB" id="5319888at2"/>
<accession>A0A0K9GQ64</accession>
<dbReference type="PANTHER" id="PTHR43420">
    <property type="entry name" value="ACETYLTRANSFERASE"/>
    <property type="match status" value="1"/>
</dbReference>
<dbReference type="Pfam" id="PF00583">
    <property type="entry name" value="Acetyltransf_1"/>
    <property type="match status" value="1"/>
</dbReference>
<sequence>MMIRQAVPADGQISAYLIRLAIQDIAEALTSEQEEEAILDVLQYFFSHPNNRLSYENALIIEIEGNVAGLILTYLGSDAEQLDGLIVNRLREKKKNSEITTEKEAEPEDFYIDTVSVNPQFWGQGIGTALIEAAQELAMSKGHRRISLNVEVENTRAHRLYSKLGYKTVNHRQINGHDYEYMVKQLS</sequence>
<proteinExistence type="predicted"/>
<dbReference type="RefSeq" id="WP_049679723.1">
    <property type="nucleotide sequence ID" value="NZ_LFZW01000001.1"/>
</dbReference>
<dbReference type="InterPro" id="IPR016181">
    <property type="entry name" value="Acyl_CoA_acyltransferase"/>
</dbReference>
<dbReference type="CDD" id="cd04301">
    <property type="entry name" value="NAT_SF"/>
    <property type="match status" value="1"/>
</dbReference>
<dbReference type="PATRIC" id="fig|1679170.3.peg.339"/>
<dbReference type="EMBL" id="LFZW01000001">
    <property type="protein sequence ID" value="KMY48402.1"/>
    <property type="molecule type" value="Genomic_DNA"/>
</dbReference>
<protein>
    <recommendedName>
        <fullName evidence="3">N-acetyltransferase domain-containing protein</fullName>
    </recommendedName>
</protein>
<evidence type="ECO:0000259" key="3">
    <source>
        <dbReference type="PROSITE" id="PS51186"/>
    </source>
</evidence>
<evidence type="ECO:0000256" key="2">
    <source>
        <dbReference type="ARBA" id="ARBA00023315"/>
    </source>
</evidence>
<dbReference type="AlphaFoldDB" id="A0A0K9GQ64"/>
<gene>
    <name evidence="4" type="ORF">AC625_01770</name>
</gene>
<dbReference type="Proteomes" id="UP000037146">
    <property type="component" value="Unassembled WGS sequence"/>
</dbReference>
<dbReference type="InterPro" id="IPR000182">
    <property type="entry name" value="GNAT_dom"/>
</dbReference>
<keyword evidence="1" id="KW-0808">Transferase</keyword>
<dbReference type="Gene3D" id="3.40.630.30">
    <property type="match status" value="1"/>
</dbReference>
<name>A0A0K9GQ64_9BACI</name>
<keyword evidence="5" id="KW-1185">Reference proteome</keyword>